<proteinExistence type="predicted"/>
<comment type="caution">
    <text evidence="15">The sequence shown here is derived from an EMBL/GenBank/DDBJ whole genome shotgun (WGS) entry which is preliminary data.</text>
</comment>
<evidence type="ECO:0000256" key="13">
    <source>
        <dbReference type="PIRSR" id="PIRSR000018-51"/>
    </source>
</evidence>
<keyword evidence="2" id="KW-0813">Transport</keyword>
<accession>A0AAW7XZ18</accession>
<gene>
    <name evidence="15" type="ORF">Q4494_17760</name>
</gene>
<feature type="binding site" description="covalent" evidence="12">
    <location>
        <position position="357"/>
    </location>
    <ligand>
        <name>heme c</name>
        <dbReference type="ChEBI" id="CHEBI:61717"/>
        <label>3</label>
    </ligand>
</feature>
<dbReference type="RefSeq" id="WP_303495151.1">
    <property type="nucleotide sequence ID" value="NZ_JAUOPJ010000024.1"/>
</dbReference>
<feature type="domain" description="Cytochrome c" evidence="14">
    <location>
        <begin position="344"/>
        <end position="434"/>
    </location>
</feature>
<evidence type="ECO:0000256" key="12">
    <source>
        <dbReference type="PIRSR" id="PIRSR000018-50"/>
    </source>
</evidence>
<dbReference type="GO" id="GO:0005886">
    <property type="term" value="C:plasma membrane"/>
    <property type="evidence" value="ECO:0007669"/>
    <property type="project" value="UniProtKB-SubCell"/>
</dbReference>
<evidence type="ECO:0000256" key="5">
    <source>
        <dbReference type="ARBA" id="ARBA00022660"/>
    </source>
</evidence>
<evidence type="ECO:0000259" key="14">
    <source>
        <dbReference type="PROSITE" id="PS51007"/>
    </source>
</evidence>
<dbReference type="EMBL" id="JAUOPJ010000024">
    <property type="protein sequence ID" value="MDO6458926.1"/>
    <property type="molecule type" value="Genomic_DNA"/>
</dbReference>
<keyword evidence="6 13" id="KW-0479">Metal-binding</keyword>
<dbReference type="Gene3D" id="1.10.760.10">
    <property type="entry name" value="Cytochrome c-like domain"/>
    <property type="match status" value="3"/>
</dbReference>
<evidence type="ECO:0000256" key="3">
    <source>
        <dbReference type="ARBA" id="ARBA00022475"/>
    </source>
</evidence>
<keyword evidence="7" id="KW-0732">Signal</keyword>
<evidence type="ECO:0000256" key="2">
    <source>
        <dbReference type="ARBA" id="ARBA00022448"/>
    </source>
</evidence>
<evidence type="ECO:0000256" key="10">
    <source>
        <dbReference type="ARBA" id="ARBA00023004"/>
    </source>
</evidence>
<dbReference type="GO" id="GO:0016614">
    <property type="term" value="F:oxidoreductase activity, acting on CH-OH group of donors"/>
    <property type="evidence" value="ECO:0007669"/>
    <property type="project" value="InterPro"/>
</dbReference>
<feature type="binding site" description="axial binding residue" evidence="13">
    <location>
        <position position="361"/>
    </location>
    <ligand>
        <name>heme c</name>
        <dbReference type="ChEBI" id="CHEBI:61717"/>
        <label>3</label>
    </ligand>
    <ligandPart>
        <name>Fe</name>
        <dbReference type="ChEBI" id="CHEBI:18248"/>
    </ligandPart>
</feature>
<dbReference type="GO" id="GO:0020037">
    <property type="term" value="F:heme binding"/>
    <property type="evidence" value="ECO:0007669"/>
    <property type="project" value="InterPro"/>
</dbReference>
<feature type="binding site" description="covalent" evidence="12">
    <location>
        <position position="56"/>
    </location>
    <ligand>
        <name>heme c</name>
        <dbReference type="ChEBI" id="CHEBI:61717"/>
        <label>1</label>
    </ligand>
</feature>
<name>A0AAW7XZ18_9RHOB</name>
<dbReference type="InterPro" id="IPR014353">
    <property type="entry name" value="Membr-bd_ADH_cyt_c"/>
</dbReference>
<comment type="cofactor">
    <cofactor evidence="12">
        <name>heme c</name>
        <dbReference type="ChEBI" id="CHEBI:61717"/>
    </cofactor>
    <text evidence="12">Binds 3 heme c groups covalently per subunit.</text>
</comment>
<dbReference type="Pfam" id="PF13442">
    <property type="entry name" value="Cytochrome_CBB3"/>
    <property type="match status" value="1"/>
</dbReference>
<keyword evidence="8" id="KW-0677">Repeat</keyword>
<evidence type="ECO:0000256" key="1">
    <source>
        <dbReference type="ARBA" id="ARBA00004236"/>
    </source>
</evidence>
<dbReference type="PROSITE" id="PS51007">
    <property type="entry name" value="CYTC"/>
    <property type="match status" value="3"/>
</dbReference>
<keyword evidence="11" id="KW-0472">Membrane</keyword>
<dbReference type="GO" id="GO:0009055">
    <property type="term" value="F:electron transfer activity"/>
    <property type="evidence" value="ECO:0007669"/>
    <property type="project" value="InterPro"/>
</dbReference>
<keyword evidence="9" id="KW-0249">Electron transport</keyword>
<dbReference type="PANTHER" id="PTHR35008:SF8">
    <property type="entry name" value="ALCOHOL DEHYDROGENASE CYTOCHROME C SUBUNIT"/>
    <property type="match status" value="1"/>
</dbReference>
<dbReference type="InterPro" id="IPR051459">
    <property type="entry name" value="Cytochrome_c-type_DH"/>
</dbReference>
<evidence type="ECO:0000256" key="11">
    <source>
        <dbReference type="ARBA" id="ARBA00023136"/>
    </source>
</evidence>
<keyword evidence="10 13" id="KW-0408">Iron</keyword>
<comment type="subcellular location">
    <subcellularLocation>
        <location evidence="1">Cell membrane</location>
    </subcellularLocation>
</comment>
<dbReference type="InterPro" id="IPR008168">
    <property type="entry name" value="Cyt_C_IC"/>
</dbReference>
<evidence type="ECO:0000256" key="9">
    <source>
        <dbReference type="ARBA" id="ARBA00022982"/>
    </source>
</evidence>
<dbReference type="PANTHER" id="PTHR35008">
    <property type="entry name" value="BLL4482 PROTEIN-RELATED"/>
    <property type="match status" value="1"/>
</dbReference>
<feature type="binding site" description="covalent" evidence="12">
    <location>
        <position position="205"/>
    </location>
    <ligand>
        <name>heme c</name>
        <dbReference type="ChEBI" id="CHEBI:61717"/>
        <label>2</label>
    </ligand>
</feature>
<reference evidence="15" key="1">
    <citation type="submission" date="2023-07" db="EMBL/GenBank/DDBJ databases">
        <title>Genome content predicts the carbon catabolic preferences of heterotrophic bacteria.</title>
        <authorList>
            <person name="Gralka M."/>
        </authorList>
    </citation>
    <scope>NUCLEOTIDE SEQUENCE</scope>
    <source>
        <strain evidence="15">I2M02</strain>
    </source>
</reference>
<feature type="binding site" description="covalent" evidence="12">
    <location>
        <position position="360"/>
    </location>
    <ligand>
        <name>heme c</name>
        <dbReference type="ChEBI" id="CHEBI:61717"/>
        <label>3</label>
    </ligand>
</feature>
<feature type="binding site" description="axial binding residue" evidence="13">
    <location>
        <position position="209"/>
    </location>
    <ligand>
        <name>heme c</name>
        <dbReference type="ChEBI" id="CHEBI:61717"/>
        <label>2</label>
    </ligand>
    <ligandPart>
        <name>Fe</name>
        <dbReference type="ChEBI" id="CHEBI:18248"/>
    </ligandPart>
</feature>
<feature type="domain" description="Cytochrome c" evidence="14">
    <location>
        <begin position="190"/>
        <end position="302"/>
    </location>
</feature>
<evidence type="ECO:0000256" key="4">
    <source>
        <dbReference type="ARBA" id="ARBA00022617"/>
    </source>
</evidence>
<dbReference type="GO" id="GO:0005506">
    <property type="term" value="F:iron ion binding"/>
    <property type="evidence" value="ECO:0007669"/>
    <property type="project" value="InterPro"/>
</dbReference>
<evidence type="ECO:0000256" key="6">
    <source>
        <dbReference type="ARBA" id="ARBA00022723"/>
    </source>
</evidence>
<feature type="binding site" description="axial binding residue" evidence="13">
    <location>
        <position position="60"/>
    </location>
    <ligand>
        <name>heme c</name>
        <dbReference type="ChEBI" id="CHEBI:61717"/>
        <label>1</label>
    </ligand>
    <ligandPart>
        <name>Fe</name>
        <dbReference type="ChEBI" id="CHEBI:18248"/>
    </ligandPart>
</feature>
<keyword evidence="3" id="KW-1003">Cell membrane</keyword>
<sequence length="451" mass="48083">MNNFLRILLGLALIGVVALLAIIFVPVQRSGPTTVLAETWEPAPGAGLYAARMGDCAACHTAPGGEQFAGGQAIDSPMGVIYGSNITPDPKTGIGGWSLDDFRAALVDGVAPDGTHLYPAMPYENYRHLTEEDIRALYDYFMNEVEPVSNQVPTTDLSFPFNQRWGIRLWNWVALDKPGFNPDAMLSNDEQLARGAYLVQGPGHCAACHSPRNLIMAQNGKTETSAAFLSGGEIDGWSAPDLRSADAPAQQWTAEQLKSYLIAGRNAHSSVAGEMGLVVAYSLQYMTDEDADAMVAYLHDIRLGTSTTSEENVQGHVDMDALPDRISRLSAATDATSIKLATAVDLSLGERLYLDNCSACHFSDGNGSAGVFPALRGNSIVAADQTGGLIDVILHGAAVPSTETRPEELKMPGFGHRLSDEDVAELTSFLRTAWGNDASVVSASDVAAHRN</sequence>
<dbReference type="PIRSF" id="PIRSF000018">
    <property type="entry name" value="Mb_ADH_cyt_c"/>
    <property type="match status" value="1"/>
</dbReference>
<dbReference type="Proteomes" id="UP001169823">
    <property type="component" value="Unassembled WGS sequence"/>
</dbReference>
<evidence type="ECO:0000256" key="7">
    <source>
        <dbReference type="ARBA" id="ARBA00022729"/>
    </source>
</evidence>
<evidence type="ECO:0000256" key="8">
    <source>
        <dbReference type="ARBA" id="ARBA00022737"/>
    </source>
</evidence>
<feature type="binding site" description="covalent" evidence="12">
    <location>
        <position position="59"/>
    </location>
    <ligand>
        <name>heme c</name>
        <dbReference type="ChEBI" id="CHEBI:61717"/>
        <label>1</label>
    </ligand>
</feature>
<dbReference type="SUPFAM" id="SSF46626">
    <property type="entry name" value="Cytochrome c"/>
    <property type="match status" value="3"/>
</dbReference>
<dbReference type="Pfam" id="PF00034">
    <property type="entry name" value="Cytochrom_C"/>
    <property type="match status" value="2"/>
</dbReference>
<feature type="domain" description="Cytochrome c" evidence="14">
    <location>
        <begin position="40"/>
        <end position="145"/>
    </location>
</feature>
<protein>
    <submittedName>
        <fullName evidence="15">Cytochrome c</fullName>
    </submittedName>
</protein>
<keyword evidence="4 12" id="KW-0349">Heme</keyword>
<feature type="binding site" description="covalent" evidence="12">
    <location>
        <position position="208"/>
    </location>
    <ligand>
        <name>heme c</name>
        <dbReference type="ChEBI" id="CHEBI:61717"/>
        <label>2</label>
    </ligand>
</feature>
<dbReference type="PRINTS" id="PR00605">
    <property type="entry name" value="CYTCHROMECIC"/>
</dbReference>
<organism evidence="15 16">
    <name type="scientific">Celeribacter halophilus</name>
    <dbReference type="NCBI Taxonomy" id="576117"/>
    <lineage>
        <taxon>Bacteria</taxon>
        <taxon>Pseudomonadati</taxon>
        <taxon>Pseudomonadota</taxon>
        <taxon>Alphaproteobacteria</taxon>
        <taxon>Rhodobacterales</taxon>
        <taxon>Roseobacteraceae</taxon>
        <taxon>Celeribacter</taxon>
    </lineage>
</organism>
<keyword evidence="5" id="KW-0679">Respiratory chain</keyword>
<dbReference type="InterPro" id="IPR009056">
    <property type="entry name" value="Cyt_c-like_dom"/>
</dbReference>
<evidence type="ECO:0000313" key="16">
    <source>
        <dbReference type="Proteomes" id="UP001169823"/>
    </source>
</evidence>
<dbReference type="AlphaFoldDB" id="A0AAW7XZ18"/>
<dbReference type="InterPro" id="IPR036909">
    <property type="entry name" value="Cyt_c-like_dom_sf"/>
</dbReference>
<evidence type="ECO:0000313" key="15">
    <source>
        <dbReference type="EMBL" id="MDO6458926.1"/>
    </source>
</evidence>